<protein>
    <submittedName>
        <fullName evidence="8">U3 small nucleolar RNA-associated protein 6-domain-containing protein</fullName>
    </submittedName>
</protein>
<evidence type="ECO:0000256" key="6">
    <source>
        <dbReference type="SAM" id="MobiDB-lite"/>
    </source>
</evidence>
<keyword evidence="3" id="KW-0698">rRNA processing</keyword>
<dbReference type="InterPro" id="IPR055347">
    <property type="entry name" value="UTP6_N"/>
</dbReference>
<keyword evidence="4" id="KW-0677">Repeat</keyword>
<reference evidence="8" key="2">
    <citation type="submission" date="2023-05" db="EMBL/GenBank/DDBJ databases">
        <authorList>
            <consortium name="Lawrence Berkeley National Laboratory"/>
            <person name="Steindorff A."/>
            <person name="Hensen N."/>
            <person name="Bonometti L."/>
            <person name="Westerberg I."/>
            <person name="Brannstrom I.O."/>
            <person name="Guillou S."/>
            <person name="Cros-Aarteil S."/>
            <person name="Calhoun S."/>
            <person name="Haridas S."/>
            <person name="Kuo A."/>
            <person name="Mondo S."/>
            <person name="Pangilinan J."/>
            <person name="Riley R."/>
            <person name="Labutti K."/>
            <person name="Andreopoulos B."/>
            <person name="Lipzen A."/>
            <person name="Chen C."/>
            <person name="Yanf M."/>
            <person name="Daum C."/>
            <person name="Ng V."/>
            <person name="Clum A."/>
            <person name="Ohm R."/>
            <person name="Martin F."/>
            <person name="Silar P."/>
            <person name="Natvig D."/>
            <person name="Lalanne C."/>
            <person name="Gautier V."/>
            <person name="Ament-Velasquez S.L."/>
            <person name="Kruys A."/>
            <person name="Hutchinson M.I."/>
            <person name="Powell A.J."/>
            <person name="Barry K."/>
            <person name="Miller A.N."/>
            <person name="Grigoriev I.V."/>
            <person name="Debuchy R."/>
            <person name="Gladieux P."/>
            <person name="Thoren M.H."/>
            <person name="Johannesson H."/>
        </authorList>
    </citation>
    <scope>NUCLEOTIDE SEQUENCE</scope>
    <source>
        <strain evidence="8">CBS 359.72</strain>
    </source>
</reference>
<dbReference type="Pfam" id="PF08640">
    <property type="entry name" value="U3_assoc_6"/>
    <property type="match status" value="1"/>
</dbReference>
<dbReference type="PANTHER" id="PTHR23271:SF1">
    <property type="entry name" value="U3 SMALL NUCLEOLAR RNA-ASSOCIATED PROTEIN 6 HOMOLOG"/>
    <property type="match status" value="1"/>
</dbReference>
<dbReference type="InterPro" id="IPR003107">
    <property type="entry name" value="HAT"/>
</dbReference>
<comment type="similarity">
    <text evidence="2">Belongs to the UTP6 family.</text>
</comment>
<dbReference type="SMART" id="SM00386">
    <property type="entry name" value="HAT"/>
    <property type="match status" value="2"/>
</dbReference>
<reference evidence="8" key="1">
    <citation type="journal article" date="2023" name="Mol. Phylogenet. Evol.">
        <title>Genome-scale phylogeny and comparative genomics of the fungal order Sordariales.</title>
        <authorList>
            <person name="Hensen N."/>
            <person name="Bonometti L."/>
            <person name="Westerberg I."/>
            <person name="Brannstrom I.O."/>
            <person name="Guillou S."/>
            <person name="Cros-Aarteil S."/>
            <person name="Calhoun S."/>
            <person name="Haridas S."/>
            <person name="Kuo A."/>
            <person name="Mondo S."/>
            <person name="Pangilinan J."/>
            <person name="Riley R."/>
            <person name="LaButti K."/>
            <person name="Andreopoulos B."/>
            <person name="Lipzen A."/>
            <person name="Chen C."/>
            <person name="Yan M."/>
            <person name="Daum C."/>
            <person name="Ng V."/>
            <person name="Clum A."/>
            <person name="Steindorff A."/>
            <person name="Ohm R.A."/>
            <person name="Martin F."/>
            <person name="Silar P."/>
            <person name="Natvig D.O."/>
            <person name="Lalanne C."/>
            <person name="Gautier V."/>
            <person name="Ament-Velasquez S.L."/>
            <person name="Kruys A."/>
            <person name="Hutchinson M.I."/>
            <person name="Powell A.J."/>
            <person name="Barry K."/>
            <person name="Miller A.N."/>
            <person name="Grigoriev I.V."/>
            <person name="Debuchy R."/>
            <person name="Gladieux P."/>
            <person name="Hiltunen Thoren M."/>
            <person name="Johannesson H."/>
        </authorList>
    </citation>
    <scope>NUCLEOTIDE SEQUENCE</scope>
    <source>
        <strain evidence="8">CBS 359.72</strain>
    </source>
</reference>
<evidence type="ECO:0000256" key="5">
    <source>
        <dbReference type="ARBA" id="ARBA00023242"/>
    </source>
</evidence>
<dbReference type="AlphaFoldDB" id="A0AAN7CPB9"/>
<feature type="domain" description="U3 small nucleolar RNA-associated protein 6 N-terminal" evidence="7">
    <location>
        <begin position="12"/>
        <end position="84"/>
    </location>
</feature>
<dbReference type="InterPro" id="IPR011990">
    <property type="entry name" value="TPR-like_helical_dom_sf"/>
</dbReference>
<name>A0AAN7CPB9_9PEZI</name>
<dbReference type="Proteomes" id="UP001303647">
    <property type="component" value="Unassembled WGS sequence"/>
</dbReference>
<dbReference type="PANTHER" id="PTHR23271">
    <property type="entry name" value="HEPATOCELLULAR CARCINOMA-ASSOCIATED ANTIGEN 66"/>
    <property type="match status" value="1"/>
</dbReference>
<evidence type="ECO:0000256" key="4">
    <source>
        <dbReference type="ARBA" id="ARBA00022737"/>
    </source>
</evidence>
<dbReference type="GO" id="GO:0032040">
    <property type="term" value="C:small-subunit processome"/>
    <property type="evidence" value="ECO:0007669"/>
    <property type="project" value="TreeGrafter"/>
</dbReference>
<evidence type="ECO:0000256" key="1">
    <source>
        <dbReference type="ARBA" id="ARBA00004604"/>
    </source>
</evidence>
<evidence type="ECO:0000313" key="9">
    <source>
        <dbReference type="Proteomes" id="UP001303647"/>
    </source>
</evidence>
<gene>
    <name evidence="8" type="ORF">C7999DRAFT_16805</name>
</gene>
<evidence type="ECO:0000256" key="3">
    <source>
        <dbReference type="ARBA" id="ARBA00022552"/>
    </source>
</evidence>
<feature type="region of interest" description="Disordered" evidence="6">
    <location>
        <begin position="234"/>
        <end position="263"/>
    </location>
</feature>
<keyword evidence="9" id="KW-1185">Reference proteome</keyword>
<accession>A0AAN7CPB9</accession>
<comment type="caution">
    <text evidence="8">The sequence shown here is derived from an EMBL/GenBank/DDBJ whole genome shotgun (WGS) entry which is preliminary data.</text>
</comment>
<dbReference type="GO" id="GO:0030515">
    <property type="term" value="F:snoRNA binding"/>
    <property type="evidence" value="ECO:0007669"/>
    <property type="project" value="InterPro"/>
</dbReference>
<sequence>MAGVSDKARFYLERAAPELREFEEKEIFTKDEIRALVTKRSDYEHLILSPGTKPSDFLSYVAWERSLDRLRAKRCRRLNIRPGTGIAAASSHASHARTFGIFERAVLKHPGSVALWRAYLDFAGGEAKASKRWRRVCTRALRLHPTDAGLWALAGRRAAQSGDMERARAHFLRGCRFCTGEASLWVEYARCEMEWLARVEAKKAGKGVRSGVNTMEAIKATEAVQEGDVLLLEDDDDDESGDEGGALMLPDPDATQGQGKKARPEIFDEEATRKMEQSPALSGAIPMAIFDIAKKQPFFGPVAAETFFDVFAGFTAVSSQQRIVQHVLSVMEESFPNHPCTCSCQIRQPLIGVDIMTAAFPKALRESLFRLKGGMEKTEDRKTLAGKIVVWIDGILETEGLDAAIRTVLEHTKRSLESMC</sequence>
<keyword evidence="5" id="KW-0539">Nucleus</keyword>
<proteinExistence type="inferred from homology"/>
<organism evidence="8 9">
    <name type="scientific">Corynascus novoguineensis</name>
    <dbReference type="NCBI Taxonomy" id="1126955"/>
    <lineage>
        <taxon>Eukaryota</taxon>
        <taxon>Fungi</taxon>
        <taxon>Dikarya</taxon>
        <taxon>Ascomycota</taxon>
        <taxon>Pezizomycotina</taxon>
        <taxon>Sordariomycetes</taxon>
        <taxon>Sordariomycetidae</taxon>
        <taxon>Sordariales</taxon>
        <taxon>Chaetomiaceae</taxon>
        <taxon>Corynascus</taxon>
    </lineage>
</organism>
<dbReference type="SUPFAM" id="SSF48452">
    <property type="entry name" value="TPR-like"/>
    <property type="match status" value="1"/>
</dbReference>
<evidence type="ECO:0000313" key="8">
    <source>
        <dbReference type="EMBL" id="KAK4244962.1"/>
    </source>
</evidence>
<evidence type="ECO:0000259" key="7">
    <source>
        <dbReference type="Pfam" id="PF08640"/>
    </source>
</evidence>
<dbReference type="GO" id="GO:0034388">
    <property type="term" value="C:Pwp2p-containing subcomplex of 90S preribosome"/>
    <property type="evidence" value="ECO:0007669"/>
    <property type="project" value="TreeGrafter"/>
</dbReference>
<dbReference type="EMBL" id="MU857717">
    <property type="protein sequence ID" value="KAK4244962.1"/>
    <property type="molecule type" value="Genomic_DNA"/>
</dbReference>
<comment type="subcellular location">
    <subcellularLocation>
        <location evidence="1">Nucleus</location>
        <location evidence="1">Nucleolus</location>
    </subcellularLocation>
</comment>
<dbReference type="GO" id="GO:0000462">
    <property type="term" value="P:maturation of SSU-rRNA from tricistronic rRNA transcript (SSU-rRNA, 5.8S rRNA, LSU-rRNA)"/>
    <property type="evidence" value="ECO:0007669"/>
    <property type="project" value="InterPro"/>
</dbReference>
<evidence type="ECO:0000256" key="2">
    <source>
        <dbReference type="ARBA" id="ARBA00010734"/>
    </source>
</evidence>
<dbReference type="InterPro" id="IPR013949">
    <property type="entry name" value="Utp6"/>
</dbReference>
<dbReference type="Gene3D" id="1.25.40.10">
    <property type="entry name" value="Tetratricopeptide repeat domain"/>
    <property type="match status" value="1"/>
</dbReference>